<feature type="transmembrane region" description="Helical" evidence="9">
    <location>
        <begin position="54"/>
        <end position="72"/>
    </location>
</feature>
<dbReference type="AlphaFoldDB" id="A0A2K9MGZ7"/>
<keyword evidence="7 9" id="KW-0472">Membrane</keyword>
<evidence type="ECO:0000256" key="6">
    <source>
        <dbReference type="ARBA" id="ARBA00022989"/>
    </source>
</evidence>
<evidence type="ECO:0000256" key="5">
    <source>
        <dbReference type="ARBA" id="ARBA00022692"/>
    </source>
</evidence>
<dbReference type="InterPro" id="IPR007272">
    <property type="entry name" value="Sulf_transp_TsuA/YedE"/>
</dbReference>
<keyword evidence="4" id="KW-0997">Cell inner membrane</keyword>
<evidence type="ECO:0000256" key="7">
    <source>
        <dbReference type="ARBA" id="ARBA00023136"/>
    </source>
</evidence>
<evidence type="ECO:0000313" key="11">
    <source>
        <dbReference type="Proteomes" id="UP000234882"/>
    </source>
</evidence>
<dbReference type="GO" id="GO:0005886">
    <property type="term" value="C:plasma membrane"/>
    <property type="evidence" value="ECO:0007669"/>
    <property type="project" value="UniProtKB-SubCell"/>
</dbReference>
<keyword evidence="3" id="KW-1003">Cell membrane</keyword>
<feature type="transmembrane region" description="Helical" evidence="9">
    <location>
        <begin position="259"/>
        <end position="281"/>
    </location>
</feature>
<evidence type="ECO:0000256" key="2">
    <source>
        <dbReference type="ARBA" id="ARBA00022448"/>
    </source>
</evidence>
<evidence type="ECO:0000256" key="3">
    <source>
        <dbReference type="ARBA" id="ARBA00022475"/>
    </source>
</evidence>
<feature type="transmembrane region" description="Helical" evidence="9">
    <location>
        <begin position="84"/>
        <end position="108"/>
    </location>
</feature>
<keyword evidence="11" id="KW-1185">Reference proteome</keyword>
<organism evidence="10 11">
    <name type="scientific">Paracoccus jeotgali</name>
    <dbReference type="NCBI Taxonomy" id="2065379"/>
    <lineage>
        <taxon>Bacteria</taxon>
        <taxon>Pseudomonadati</taxon>
        <taxon>Pseudomonadota</taxon>
        <taxon>Alphaproteobacteria</taxon>
        <taxon>Rhodobacterales</taxon>
        <taxon>Paracoccaceae</taxon>
        <taxon>Paracoccus</taxon>
    </lineage>
</organism>
<name>A0A2K9MGZ7_9RHOB</name>
<comment type="subcellular location">
    <subcellularLocation>
        <location evidence="1">Cell inner membrane</location>
        <topology evidence="1">Multi-pass membrane protein</topology>
    </subcellularLocation>
</comment>
<feature type="transmembrane region" description="Helical" evidence="9">
    <location>
        <begin position="115"/>
        <end position="137"/>
    </location>
</feature>
<reference evidence="11" key="1">
    <citation type="submission" date="2017-12" db="EMBL/GenBank/DDBJ databases">
        <title>Genomic analysis of Paracoccus sp. CBA4604.</title>
        <authorList>
            <person name="Roh S.W."/>
            <person name="Kim J.Y."/>
            <person name="Kim J.S."/>
        </authorList>
    </citation>
    <scope>NUCLEOTIDE SEQUENCE [LARGE SCALE GENOMIC DNA]</scope>
    <source>
        <strain evidence="11">CBA4604</strain>
    </source>
</reference>
<comment type="similarity">
    <text evidence="8">Belongs to the TsuA/YedE (TC 9.B.102) family.</text>
</comment>
<feature type="transmembrane region" description="Helical" evidence="9">
    <location>
        <begin position="13"/>
        <end position="33"/>
    </location>
</feature>
<evidence type="ECO:0000256" key="9">
    <source>
        <dbReference type="SAM" id="Phobius"/>
    </source>
</evidence>
<gene>
    <name evidence="10" type="ORF">CYR75_11940</name>
</gene>
<evidence type="ECO:0000313" key="10">
    <source>
        <dbReference type="EMBL" id="AUM74893.1"/>
    </source>
</evidence>
<evidence type="ECO:0000256" key="4">
    <source>
        <dbReference type="ARBA" id="ARBA00022519"/>
    </source>
</evidence>
<keyword evidence="6 9" id="KW-1133">Transmembrane helix</keyword>
<feature type="transmembrane region" description="Helical" evidence="9">
    <location>
        <begin position="199"/>
        <end position="218"/>
    </location>
</feature>
<sequence>MDLSSFTDLVGDYPASALIGLFVGILFGVAAQRSAFCLRAATVEFARSRLGPRMAVWLLTFSSAVVWVQVARLNGWFHPADARMMAVTGSLSGALIGGLIFGAGMILARGCPGRLLVLAATGNLRSILSGLIFAVSAQMALRGWMSGARIDLAALWVTPGGRNLDLMRVLGLPDWSGLMLGLLTAILALYLARRNRISTGILFFGAGVGVTVAIGYFLTFSLSQVAFEPITVSSITFTGPSANTLMAMLEPFGNWSFEIGLVPGVFIGSFLAATIVGELRFQTFESPGQTRRAMAGAVMMGFGGMLAGGCSIGNGVSGSSIFALTAWVALISMWVGGVVTDWLVDQPREGVRPPRGFTRTPSR</sequence>
<feature type="transmembrane region" description="Helical" evidence="9">
    <location>
        <begin position="175"/>
        <end position="192"/>
    </location>
</feature>
<dbReference type="EMBL" id="CP025583">
    <property type="protein sequence ID" value="AUM74893.1"/>
    <property type="molecule type" value="Genomic_DNA"/>
</dbReference>
<proteinExistence type="inferred from homology"/>
<dbReference type="Pfam" id="PF04143">
    <property type="entry name" value="Sulf_transp"/>
    <property type="match status" value="1"/>
</dbReference>
<dbReference type="Proteomes" id="UP000234882">
    <property type="component" value="Chromosome"/>
</dbReference>
<dbReference type="OrthoDB" id="5342349at2"/>
<keyword evidence="5 9" id="KW-0812">Transmembrane</keyword>
<dbReference type="RefSeq" id="WP_101500238.1">
    <property type="nucleotide sequence ID" value="NZ_CP025583.1"/>
</dbReference>
<feature type="transmembrane region" description="Helical" evidence="9">
    <location>
        <begin position="321"/>
        <end position="344"/>
    </location>
</feature>
<keyword evidence="2" id="KW-0813">Transport</keyword>
<protein>
    <submittedName>
        <fullName evidence="10">Lipocalin</fullName>
    </submittedName>
</protein>
<feature type="transmembrane region" description="Helical" evidence="9">
    <location>
        <begin position="293"/>
        <end position="315"/>
    </location>
</feature>
<dbReference type="KEGG" id="paru:CYR75_11940"/>
<accession>A0A2K9MGZ7</accession>
<dbReference type="PANTHER" id="PTHR30574:SF1">
    <property type="entry name" value="SULPHUR TRANSPORT DOMAIN-CONTAINING PROTEIN"/>
    <property type="match status" value="1"/>
</dbReference>
<dbReference type="PANTHER" id="PTHR30574">
    <property type="entry name" value="INNER MEMBRANE PROTEIN YEDE"/>
    <property type="match status" value="1"/>
</dbReference>
<evidence type="ECO:0000256" key="1">
    <source>
        <dbReference type="ARBA" id="ARBA00004429"/>
    </source>
</evidence>
<evidence type="ECO:0000256" key="8">
    <source>
        <dbReference type="ARBA" id="ARBA00035655"/>
    </source>
</evidence>